<evidence type="ECO:0000313" key="2">
    <source>
        <dbReference type="Proteomes" id="UP000289340"/>
    </source>
</evidence>
<sequence length="86" mass="10176">MPCHCHIFVWRDSCTEKLQYFHIKELKEARILKTKHDFLLNLFIGKFSCNSAHQHIYEGQNAFEALSKAQVKEKPTNYIFEITVSM</sequence>
<keyword evidence="2" id="KW-1185">Reference proteome</keyword>
<reference evidence="1 2" key="1">
    <citation type="submission" date="2018-09" db="EMBL/GenBank/DDBJ databases">
        <title>A high-quality reference genome of wild soybean provides a powerful tool to mine soybean genomes.</title>
        <authorList>
            <person name="Xie M."/>
            <person name="Chung C.Y.L."/>
            <person name="Li M.-W."/>
            <person name="Wong F.-L."/>
            <person name="Chan T.-F."/>
            <person name="Lam H.-M."/>
        </authorList>
    </citation>
    <scope>NUCLEOTIDE SEQUENCE [LARGE SCALE GENOMIC DNA]</scope>
    <source>
        <strain evidence="2">cv. W05</strain>
        <tissue evidence="1">Hypocotyl of etiolated seedlings</tissue>
    </source>
</reference>
<accession>A0A445H3F8</accession>
<dbReference type="Proteomes" id="UP000289340">
    <property type="component" value="Chromosome 14"/>
</dbReference>
<organism evidence="1 2">
    <name type="scientific">Glycine soja</name>
    <name type="common">Wild soybean</name>
    <dbReference type="NCBI Taxonomy" id="3848"/>
    <lineage>
        <taxon>Eukaryota</taxon>
        <taxon>Viridiplantae</taxon>
        <taxon>Streptophyta</taxon>
        <taxon>Embryophyta</taxon>
        <taxon>Tracheophyta</taxon>
        <taxon>Spermatophyta</taxon>
        <taxon>Magnoliopsida</taxon>
        <taxon>eudicotyledons</taxon>
        <taxon>Gunneridae</taxon>
        <taxon>Pentapetalae</taxon>
        <taxon>rosids</taxon>
        <taxon>fabids</taxon>
        <taxon>Fabales</taxon>
        <taxon>Fabaceae</taxon>
        <taxon>Papilionoideae</taxon>
        <taxon>50 kb inversion clade</taxon>
        <taxon>NPAAA clade</taxon>
        <taxon>indigoferoid/millettioid clade</taxon>
        <taxon>Phaseoleae</taxon>
        <taxon>Glycine</taxon>
        <taxon>Glycine subgen. Soja</taxon>
    </lineage>
</organism>
<dbReference type="AlphaFoldDB" id="A0A445H3F8"/>
<dbReference type="EMBL" id="QZWG01000014">
    <property type="protein sequence ID" value="RZB68173.1"/>
    <property type="molecule type" value="Genomic_DNA"/>
</dbReference>
<gene>
    <name evidence="1" type="ORF">D0Y65_038113</name>
</gene>
<comment type="caution">
    <text evidence="1">The sequence shown here is derived from an EMBL/GenBank/DDBJ whole genome shotgun (WGS) entry which is preliminary data.</text>
</comment>
<proteinExistence type="predicted"/>
<evidence type="ECO:0000313" key="1">
    <source>
        <dbReference type="EMBL" id="RZB68173.1"/>
    </source>
</evidence>
<protein>
    <submittedName>
        <fullName evidence="1">Uncharacterized protein</fullName>
    </submittedName>
</protein>
<feature type="non-terminal residue" evidence="1">
    <location>
        <position position="86"/>
    </location>
</feature>
<name>A0A445H3F8_GLYSO</name>